<keyword evidence="2" id="KW-1185">Reference proteome</keyword>
<dbReference type="RefSeq" id="WP_305794574.1">
    <property type="nucleotide sequence ID" value="NZ_JALXFV010000008.1"/>
</dbReference>
<protein>
    <submittedName>
        <fullName evidence="1">Uncharacterized protein</fullName>
    </submittedName>
</protein>
<proteinExistence type="predicted"/>
<organism evidence="1 2">
    <name type="scientific">Halomarina rubra</name>
    <dbReference type="NCBI Taxonomy" id="2071873"/>
    <lineage>
        <taxon>Archaea</taxon>
        <taxon>Methanobacteriati</taxon>
        <taxon>Methanobacteriota</taxon>
        <taxon>Stenosarchaea group</taxon>
        <taxon>Halobacteria</taxon>
        <taxon>Halobacteriales</taxon>
        <taxon>Natronomonadaceae</taxon>
        <taxon>Halomarina</taxon>
    </lineage>
</organism>
<evidence type="ECO:0000313" key="1">
    <source>
        <dbReference type="EMBL" id="MFD1515667.1"/>
    </source>
</evidence>
<comment type="caution">
    <text evidence="1">The sequence shown here is derived from an EMBL/GenBank/DDBJ whole genome shotgun (WGS) entry which is preliminary data.</text>
</comment>
<gene>
    <name evidence="1" type="ORF">ACFSBT_20505</name>
</gene>
<dbReference type="Proteomes" id="UP001597187">
    <property type="component" value="Unassembled WGS sequence"/>
</dbReference>
<sequence>MCRAYGCLPHELPEQGTTERVFLETEFRETLRDDDRSILPLS</sequence>
<evidence type="ECO:0000313" key="2">
    <source>
        <dbReference type="Proteomes" id="UP001597187"/>
    </source>
</evidence>
<reference evidence="1 2" key="1">
    <citation type="journal article" date="2019" name="Int. J. Syst. Evol. Microbiol.">
        <title>The Global Catalogue of Microorganisms (GCM) 10K type strain sequencing project: providing services to taxonomists for standard genome sequencing and annotation.</title>
        <authorList>
            <consortium name="The Broad Institute Genomics Platform"/>
            <consortium name="The Broad Institute Genome Sequencing Center for Infectious Disease"/>
            <person name="Wu L."/>
            <person name="Ma J."/>
        </authorList>
    </citation>
    <scope>NUCLEOTIDE SEQUENCE [LARGE SCALE GENOMIC DNA]</scope>
    <source>
        <strain evidence="1 2">CGMCC 1.12563</strain>
    </source>
</reference>
<dbReference type="EMBL" id="JBHUDC010000008">
    <property type="protein sequence ID" value="MFD1515667.1"/>
    <property type="molecule type" value="Genomic_DNA"/>
</dbReference>
<name>A0ABD6B1I8_9EURY</name>
<dbReference type="AlphaFoldDB" id="A0ABD6B1I8"/>
<accession>A0ABD6B1I8</accession>